<dbReference type="Pfam" id="PF00401">
    <property type="entry name" value="ATP-synt_DE"/>
    <property type="match status" value="1"/>
</dbReference>
<evidence type="ECO:0000256" key="9">
    <source>
        <dbReference type="ARBA" id="ARBA00023310"/>
    </source>
</evidence>
<dbReference type="InterPro" id="IPR001469">
    <property type="entry name" value="ATP_synth_F1_dsu/esu"/>
</dbReference>
<evidence type="ECO:0000256" key="10">
    <source>
        <dbReference type="HAMAP-Rule" id="MF_00530"/>
    </source>
</evidence>
<evidence type="ECO:0000259" key="12">
    <source>
        <dbReference type="Pfam" id="PF00401"/>
    </source>
</evidence>
<dbReference type="Gene3D" id="1.20.5.440">
    <property type="entry name" value="ATP synthase delta/epsilon subunit, C-terminal domain"/>
    <property type="match status" value="1"/>
</dbReference>
<dbReference type="HAMAP" id="MF_00530">
    <property type="entry name" value="ATP_synth_epsil_bac"/>
    <property type="match status" value="1"/>
</dbReference>
<evidence type="ECO:0000313" key="14">
    <source>
        <dbReference type="EMBL" id="CBX30952.1"/>
    </source>
</evidence>
<keyword evidence="6 10" id="KW-0406">Ion transport</keyword>
<evidence type="ECO:0000256" key="11">
    <source>
        <dbReference type="RuleBase" id="RU003656"/>
    </source>
</evidence>
<name>E1YLG9_9BACT</name>
<feature type="domain" description="ATP synthase epsilon subunit C-terminal" evidence="12">
    <location>
        <begin position="89"/>
        <end position="135"/>
    </location>
</feature>
<dbReference type="GO" id="GO:0045259">
    <property type="term" value="C:proton-transporting ATP synthase complex"/>
    <property type="evidence" value="ECO:0007669"/>
    <property type="project" value="UniProtKB-KW"/>
</dbReference>
<proteinExistence type="inferred from homology"/>
<evidence type="ECO:0000256" key="2">
    <source>
        <dbReference type="ARBA" id="ARBA00004202"/>
    </source>
</evidence>
<dbReference type="InterPro" id="IPR036794">
    <property type="entry name" value="ATP_F1_dsu/esu_C_sf"/>
</dbReference>
<evidence type="ECO:0000256" key="6">
    <source>
        <dbReference type="ARBA" id="ARBA00023065"/>
    </source>
</evidence>
<dbReference type="EMBL" id="FR695877">
    <property type="protein sequence ID" value="CBX30952.1"/>
    <property type="molecule type" value="Genomic_DNA"/>
</dbReference>
<gene>
    <name evidence="10" type="primary">atpC</name>
    <name evidence="14" type="ORF">N47_E44640</name>
</gene>
<organism evidence="14">
    <name type="scientific">uncultured Desulfobacterium sp</name>
    <dbReference type="NCBI Taxonomy" id="201089"/>
    <lineage>
        <taxon>Bacteria</taxon>
        <taxon>Pseudomonadati</taxon>
        <taxon>Thermodesulfobacteriota</taxon>
        <taxon>Desulfobacteria</taxon>
        <taxon>Desulfobacterales</taxon>
        <taxon>Desulfobacteriaceae</taxon>
        <taxon>Desulfobacterium</taxon>
        <taxon>environmental samples</taxon>
    </lineage>
</organism>
<dbReference type="InterPro" id="IPR036771">
    <property type="entry name" value="ATPsynth_dsu/esu_N"/>
</dbReference>
<keyword evidence="9 10" id="KW-0066">ATP synthesis</keyword>
<dbReference type="Pfam" id="PF02823">
    <property type="entry name" value="ATP-synt_DE_N"/>
    <property type="match status" value="1"/>
</dbReference>
<keyword evidence="10" id="KW-0375">Hydrogen ion transport</keyword>
<dbReference type="InterPro" id="IPR020547">
    <property type="entry name" value="ATP_synth_F1_esu_C"/>
</dbReference>
<evidence type="ECO:0000256" key="1">
    <source>
        <dbReference type="ARBA" id="ARBA00003543"/>
    </source>
</evidence>
<keyword evidence="8 10" id="KW-0139">CF(1)</keyword>
<comment type="subunit">
    <text evidence="4 10 11">F-type ATPases have 2 components, CF(1) - the catalytic core - and CF(0) - the membrane proton channel. CF(1) has five subunits: alpha(3), beta(3), gamma(1), delta(1), epsilon(1). CF(0) has three main subunits: a, b and c.</text>
</comment>
<evidence type="ECO:0000256" key="5">
    <source>
        <dbReference type="ARBA" id="ARBA00022448"/>
    </source>
</evidence>
<dbReference type="SUPFAM" id="SSF51344">
    <property type="entry name" value="Epsilon subunit of F1F0-ATP synthase N-terminal domain"/>
    <property type="match status" value="1"/>
</dbReference>
<comment type="subcellular location">
    <subcellularLocation>
        <location evidence="2 10">Cell membrane</location>
        <topology evidence="2 10">Peripheral membrane protein</topology>
    </subcellularLocation>
</comment>
<dbReference type="NCBIfam" id="TIGR01216">
    <property type="entry name" value="ATP_synt_epsi"/>
    <property type="match status" value="1"/>
</dbReference>
<evidence type="ECO:0000256" key="3">
    <source>
        <dbReference type="ARBA" id="ARBA00005712"/>
    </source>
</evidence>
<evidence type="ECO:0000259" key="13">
    <source>
        <dbReference type="Pfam" id="PF02823"/>
    </source>
</evidence>
<dbReference type="GO" id="GO:0005886">
    <property type="term" value="C:plasma membrane"/>
    <property type="evidence" value="ECO:0007669"/>
    <property type="project" value="UniProtKB-SubCell"/>
</dbReference>
<comment type="function">
    <text evidence="1 10">Produces ATP from ADP in the presence of a proton gradient across the membrane.</text>
</comment>
<reference evidence="14" key="1">
    <citation type="journal article" date="2011" name="Environ. Microbiol.">
        <title>Genomic insights into the metabolic potential of the polycyclic aromatic hydrocarbon degrading sulfate-reducing Deltaproteobacterium N47.</title>
        <authorList>
            <person name="Bergmann F."/>
            <person name="Selesi D."/>
            <person name="Weinmaier T."/>
            <person name="Tischler P."/>
            <person name="Rattei T."/>
            <person name="Meckenstock R.U."/>
        </authorList>
    </citation>
    <scope>NUCLEOTIDE SEQUENCE</scope>
</reference>
<dbReference type="InterPro" id="IPR020546">
    <property type="entry name" value="ATP_synth_F1_dsu/esu_N"/>
</dbReference>
<feature type="domain" description="ATP synthase F1 complex delta/epsilon subunit N-terminal" evidence="13">
    <location>
        <begin position="6"/>
        <end position="84"/>
    </location>
</feature>
<sequence>MAGNIKIEVVTPEKSVVSEEAQIVMAPGTMGEFGVLVGHTPFFTTLKMGVIKYKDAKGEERCVFVTEGFAEALPDRVTILAEAAERRRDIDVERAKAALKRAEERLAKESGKQDMDFMRAKIALDRALHRIQLAETRRH</sequence>
<dbReference type="PANTHER" id="PTHR13822:SF10">
    <property type="entry name" value="ATP SYNTHASE EPSILON CHAIN, CHLOROPLASTIC"/>
    <property type="match status" value="1"/>
</dbReference>
<dbReference type="CDD" id="cd12152">
    <property type="entry name" value="F1-ATPase_delta"/>
    <property type="match status" value="1"/>
</dbReference>
<dbReference type="AlphaFoldDB" id="E1YLG9"/>
<dbReference type="GO" id="GO:0005524">
    <property type="term" value="F:ATP binding"/>
    <property type="evidence" value="ECO:0007669"/>
    <property type="project" value="UniProtKB-UniRule"/>
</dbReference>
<dbReference type="Gene3D" id="2.60.15.10">
    <property type="entry name" value="F0F1 ATP synthase delta/epsilon subunit, N-terminal"/>
    <property type="match status" value="1"/>
</dbReference>
<keyword evidence="10" id="KW-1003">Cell membrane</keyword>
<evidence type="ECO:0000256" key="7">
    <source>
        <dbReference type="ARBA" id="ARBA00023136"/>
    </source>
</evidence>
<keyword evidence="7 10" id="KW-0472">Membrane</keyword>
<evidence type="ECO:0000256" key="4">
    <source>
        <dbReference type="ARBA" id="ARBA00011648"/>
    </source>
</evidence>
<comment type="similarity">
    <text evidence="3 10 11">Belongs to the ATPase epsilon chain family.</text>
</comment>
<dbReference type="PANTHER" id="PTHR13822">
    <property type="entry name" value="ATP SYNTHASE DELTA/EPSILON CHAIN"/>
    <property type="match status" value="1"/>
</dbReference>
<dbReference type="GO" id="GO:0046933">
    <property type="term" value="F:proton-transporting ATP synthase activity, rotational mechanism"/>
    <property type="evidence" value="ECO:0007669"/>
    <property type="project" value="UniProtKB-UniRule"/>
</dbReference>
<dbReference type="SUPFAM" id="SSF46604">
    <property type="entry name" value="Epsilon subunit of F1F0-ATP synthase C-terminal domain"/>
    <property type="match status" value="1"/>
</dbReference>
<accession>E1YLG9</accession>
<keyword evidence="5 10" id="KW-0813">Transport</keyword>
<protein>
    <recommendedName>
        <fullName evidence="10">ATP synthase epsilon chain</fullName>
    </recommendedName>
    <alternativeName>
        <fullName evidence="10">ATP synthase F1 sector epsilon subunit</fullName>
    </alternativeName>
    <alternativeName>
        <fullName evidence="10">F-ATPase epsilon subunit</fullName>
    </alternativeName>
</protein>
<dbReference type="NCBIfam" id="NF009980">
    <property type="entry name" value="PRK13446.1"/>
    <property type="match status" value="1"/>
</dbReference>
<evidence type="ECO:0000256" key="8">
    <source>
        <dbReference type="ARBA" id="ARBA00023196"/>
    </source>
</evidence>